<sequence length="75" mass="8324">METVALVNNGWSMTDKKNLPWQLEELRDKFAMAALNGCLSHSDASNVAFTSVKEASDYYAKLAYTYADAMLKARG</sequence>
<evidence type="ECO:0000313" key="1">
    <source>
        <dbReference type="EMBL" id="KPD01985.1"/>
    </source>
</evidence>
<gene>
    <name evidence="1" type="ORF">M992_2528</name>
</gene>
<accession>A0A0N0Z8T0</accession>
<dbReference type="Proteomes" id="UP000053226">
    <property type="component" value="Unassembled WGS sequence"/>
</dbReference>
<proteinExistence type="predicted"/>
<organism evidence="1 2">
    <name type="scientific">Moellerella wisconsensis ATCC 35017</name>
    <dbReference type="NCBI Taxonomy" id="1354267"/>
    <lineage>
        <taxon>Bacteria</taxon>
        <taxon>Pseudomonadati</taxon>
        <taxon>Pseudomonadota</taxon>
        <taxon>Gammaproteobacteria</taxon>
        <taxon>Enterobacterales</taxon>
        <taxon>Morganellaceae</taxon>
        <taxon>Moellerella</taxon>
    </lineage>
</organism>
<comment type="caution">
    <text evidence="1">The sequence shown here is derived from an EMBL/GenBank/DDBJ whole genome shotgun (WGS) entry which is preliminary data.</text>
</comment>
<protein>
    <submittedName>
        <fullName evidence="1">Uncharacterized protein</fullName>
    </submittedName>
</protein>
<dbReference type="EMBL" id="LGAA01000026">
    <property type="protein sequence ID" value="KPD01985.1"/>
    <property type="molecule type" value="Genomic_DNA"/>
</dbReference>
<reference evidence="1 2" key="1">
    <citation type="submission" date="2015-07" db="EMBL/GenBank/DDBJ databases">
        <title>ATOL: Assembling a taxonomically balanced genome-scale reconstruction of the evolutionary history of the Enterobacteriaceae.</title>
        <authorList>
            <person name="Plunkett G.III."/>
            <person name="Neeno-Eckwall E.C."/>
            <person name="Glasner J.D."/>
            <person name="Perna N.T."/>
        </authorList>
    </citation>
    <scope>NUCLEOTIDE SEQUENCE [LARGE SCALE GENOMIC DNA]</scope>
    <source>
        <strain evidence="1 2">ATCC 35017</strain>
    </source>
</reference>
<name>A0A0N0Z8T0_9GAMM</name>
<evidence type="ECO:0000313" key="2">
    <source>
        <dbReference type="Proteomes" id="UP000053226"/>
    </source>
</evidence>
<dbReference type="AlphaFoldDB" id="A0A0N0Z8T0"/>
<keyword evidence="2" id="KW-1185">Reference proteome</keyword>